<dbReference type="RefSeq" id="WP_271322113.1">
    <property type="nucleotide sequence ID" value="NZ_JAAGKO020000040.1"/>
</dbReference>
<dbReference type="EMBL" id="JAAGKO020000040">
    <property type="protein sequence ID" value="MDI5965727.1"/>
    <property type="molecule type" value="Genomic_DNA"/>
</dbReference>
<sequence length="328" mass="35144">MSAHSIALAAREAFAAGWAVSGGPMTGRVRIACVEAVRIAVEQADDPQILEATLDLGKLEGMWALLFQRREKLTDQYTAAVTTAWRKLIRPRLFRDGLHHLRAQLGLVEAAPDPAAIRAAALAAARGILVSLATTSGWAALRQTIRDALAAGRAEGIVNAVAIAAERVGRIGLDWDIAFDHAYQQLARLDELWSEADTWLARLLDRATTDLGRLLAEQAANGGSYEDMLDAASTLLDTADVNAVAFVVDWALTTGADQGALTLYTSEGVQAVDWITAGDGRVCPTCEDNETGSPWQINSVPQAPAHPLCRCVLAADMNLTRFAGWFTT</sequence>
<keyword evidence="2" id="KW-1185">Reference proteome</keyword>
<evidence type="ECO:0000313" key="1">
    <source>
        <dbReference type="EMBL" id="MDI5965727.1"/>
    </source>
</evidence>
<accession>A0ABT6W4P5</accession>
<comment type="caution">
    <text evidence="1">The sequence shown here is derived from an EMBL/GenBank/DDBJ whole genome shotgun (WGS) entry which is preliminary data.</text>
</comment>
<dbReference type="Proteomes" id="UP001156398">
    <property type="component" value="Unassembled WGS sequence"/>
</dbReference>
<name>A0ABT6W4P5_9ACTN</name>
<evidence type="ECO:0000313" key="2">
    <source>
        <dbReference type="Proteomes" id="UP001156398"/>
    </source>
</evidence>
<reference evidence="1 2" key="1">
    <citation type="submission" date="2023-05" db="EMBL/GenBank/DDBJ databases">
        <title>Streptantibioticus silvisoli sp. nov., acidotolerant actinomycetes 1 from pine litter.</title>
        <authorList>
            <person name="Swiecimska M."/>
            <person name="Golinska P."/>
            <person name="Sangal V."/>
            <person name="Wachnowicz B."/>
            <person name="Goodfellow M."/>
        </authorList>
    </citation>
    <scope>NUCLEOTIDE SEQUENCE [LARGE SCALE GENOMIC DNA]</scope>
    <source>
        <strain evidence="1 2">SL54</strain>
    </source>
</reference>
<organism evidence="1 2">
    <name type="scientific">Streptantibioticus silvisoli</name>
    <dbReference type="NCBI Taxonomy" id="2705255"/>
    <lineage>
        <taxon>Bacteria</taxon>
        <taxon>Bacillati</taxon>
        <taxon>Actinomycetota</taxon>
        <taxon>Actinomycetes</taxon>
        <taxon>Kitasatosporales</taxon>
        <taxon>Streptomycetaceae</taxon>
        <taxon>Streptantibioticus</taxon>
    </lineage>
</organism>
<gene>
    <name evidence="1" type="ORF">POF43_023875</name>
</gene>
<evidence type="ECO:0008006" key="3">
    <source>
        <dbReference type="Google" id="ProtNLM"/>
    </source>
</evidence>
<protein>
    <recommendedName>
        <fullName evidence="3">Phage head morphogenesis domain-containing protein</fullName>
    </recommendedName>
</protein>
<proteinExistence type="predicted"/>